<protein>
    <submittedName>
        <fullName evidence="1">Demethyllactenocin mycarosyltransferase</fullName>
        <ecNumber evidence="1">2.4.1.318</ecNumber>
    </submittedName>
</protein>
<proteinExistence type="predicted"/>
<organism evidence="1 2">
    <name type="scientific">Clostridium felsineum</name>
    <dbReference type="NCBI Taxonomy" id="36839"/>
    <lineage>
        <taxon>Bacteria</taxon>
        <taxon>Bacillati</taxon>
        <taxon>Bacillota</taxon>
        <taxon>Clostridia</taxon>
        <taxon>Eubacteriales</taxon>
        <taxon>Clostridiaceae</taxon>
        <taxon>Clostridium</taxon>
    </lineage>
</organism>
<dbReference type="Proteomes" id="UP000190951">
    <property type="component" value="Chromosome"/>
</dbReference>
<dbReference type="PANTHER" id="PTHR48050:SF13">
    <property type="entry name" value="STEROL 3-BETA-GLUCOSYLTRANSFERASE UGT80A2"/>
    <property type="match status" value="1"/>
</dbReference>
<dbReference type="GO" id="GO:0008194">
    <property type="term" value="F:UDP-glycosyltransferase activity"/>
    <property type="evidence" value="ECO:0007669"/>
    <property type="project" value="InterPro"/>
</dbReference>
<dbReference type="Gene3D" id="3.40.50.2000">
    <property type="entry name" value="Glycogen Phosphorylase B"/>
    <property type="match status" value="2"/>
</dbReference>
<dbReference type="Pfam" id="PF00201">
    <property type="entry name" value="UDPGT"/>
    <property type="match status" value="1"/>
</dbReference>
<name>A0A1S8M824_9CLOT</name>
<accession>A0A1S8M824</accession>
<dbReference type="EMBL" id="CP096983">
    <property type="protein sequence ID" value="URZ12730.1"/>
    <property type="molecule type" value="Genomic_DNA"/>
</dbReference>
<dbReference type="CDD" id="cd03784">
    <property type="entry name" value="GT1_Gtf-like"/>
    <property type="match status" value="1"/>
</dbReference>
<dbReference type="GO" id="GO:0017000">
    <property type="term" value="P:antibiotic biosynthetic process"/>
    <property type="evidence" value="ECO:0007669"/>
    <property type="project" value="UniProtKB-ARBA"/>
</dbReference>
<sequence length="166" mass="18309">MSLGTVFNNKPKVFKKILSGLEKENYQVIVSAGGAYNKLIKYNFNNNILIFKRVPQLEILKKVDIVISHGGNNTINETLAAGKPIIVIAIGGEQGDNASKIQYLNVGKRINISNFSSNEVLEKVKSIFADSIYKQNAERIRKIISKTDGVSTSVKLISSVAENRKI</sequence>
<evidence type="ECO:0000313" key="2">
    <source>
        <dbReference type="Proteomes" id="UP000190951"/>
    </source>
</evidence>
<reference evidence="1 2" key="1">
    <citation type="submission" date="2022-04" db="EMBL/GenBank/DDBJ databases">
        <title>Genome sequence of C. roseum typestrain.</title>
        <authorList>
            <person name="Poehlein A."/>
            <person name="Schoch T."/>
            <person name="Duerre P."/>
            <person name="Daniel R."/>
        </authorList>
    </citation>
    <scope>NUCLEOTIDE SEQUENCE [LARGE SCALE GENOMIC DNA]</scope>
    <source>
        <strain evidence="1 2">DSM 7320</strain>
    </source>
</reference>
<dbReference type="AlphaFoldDB" id="A0A1S8M824"/>
<dbReference type="PANTHER" id="PTHR48050">
    <property type="entry name" value="STEROL 3-BETA-GLUCOSYLTRANSFERASE"/>
    <property type="match status" value="1"/>
</dbReference>
<dbReference type="SUPFAM" id="SSF53756">
    <property type="entry name" value="UDP-Glycosyltransferase/glycogen phosphorylase"/>
    <property type="match status" value="1"/>
</dbReference>
<dbReference type="KEGG" id="crw:CROST_034750"/>
<keyword evidence="2" id="KW-1185">Reference proteome</keyword>
<dbReference type="EC" id="2.4.1.318" evidence="1"/>
<dbReference type="STRING" id="84029.CROST_39950"/>
<dbReference type="InterPro" id="IPR050426">
    <property type="entry name" value="Glycosyltransferase_28"/>
</dbReference>
<keyword evidence="1" id="KW-0808">Transferase</keyword>
<dbReference type="RefSeq" id="WP_176091642.1">
    <property type="nucleotide sequence ID" value="NZ_CP096983.1"/>
</dbReference>
<keyword evidence="1" id="KW-0328">Glycosyltransferase</keyword>
<dbReference type="InterPro" id="IPR002213">
    <property type="entry name" value="UDP_glucos_trans"/>
</dbReference>
<evidence type="ECO:0000313" key="1">
    <source>
        <dbReference type="EMBL" id="URZ12730.1"/>
    </source>
</evidence>
<gene>
    <name evidence="1" type="primary">tylCV_1</name>
    <name evidence="1" type="ORF">CROST_034750</name>
</gene>